<dbReference type="EMBL" id="AGNL01048418">
    <property type="protein sequence ID" value="EJK45563.1"/>
    <property type="molecule type" value="Genomic_DNA"/>
</dbReference>
<sequence length="397" mass="43413">RPPLLAGGEAAASSDEESRRIQNSTLKDHKGQSSSSLLKKQKSRREEEAVSPTISHSTDYSLGDRLLPSDLRLFRRAKSGESLTPKGRFFVRRADRTFTFAEFEGIDEQGMSRFKVNEAGSFKEIRTARLSSHVLVPTTGCDSRTVEAVSSASSTEDWSSANDGGLGTLPVGKDKLIPMTTLSTMAVNGDNLSSSIYGRWPNSPNGVVEQHQLTEPPPLPFAVDENDEFPQSPDAAALTASTVASIQEEDMVTVATSILKVGDRVLYQFSGEASLTPATVKDVFMDDKLSPYYEIRFQDGNLSCFEEANLSIFNGGLDDTAPSSDTIHRTEMSWAMNLALQVMSYSSVQVQRLGRPHITHGMETRWLALTARAQPARHGPTHAAMYSGHYLVNHAKP</sequence>
<proteinExistence type="predicted"/>
<comment type="caution">
    <text evidence="2">The sequence shown here is derived from an EMBL/GenBank/DDBJ whole genome shotgun (WGS) entry which is preliminary data.</text>
</comment>
<name>K0R0B3_THAOC</name>
<evidence type="ECO:0000313" key="2">
    <source>
        <dbReference type="EMBL" id="EJK45563.1"/>
    </source>
</evidence>
<reference evidence="2 3" key="1">
    <citation type="journal article" date="2012" name="Genome Biol.">
        <title>Genome and low-iron response of an oceanic diatom adapted to chronic iron limitation.</title>
        <authorList>
            <person name="Lommer M."/>
            <person name="Specht M."/>
            <person name="Roy A.S."/>
            <person name="Kraemer L."/>
            <person name="Andreson R."/>
            <person name="Gutowska M.A."/>
            <person name="Wolf J."/>
            <person name="Bergner S.V."/>
            <person name="Schilhabel M.B."/>
            <person name="Klostermeier U.C."/>
            <person name="Beiko R.G."/>
            <person name="Rosenstiel P."/>
            <person name="Hippler M."/>
            <person name="Laroche J."/>
        </authorList>
    </citation>
    <scope>NUCLEOTIDE SEQUENCE [LARGE SCALE GENOMIC DNA]</scope>
    <source>
        <strain evidence="2 3">CCMP1005</strain>
    </source>
</reference>
<evidence type="ECO:0000313" key="3">
    <source>
        <dbReference type="Proteomes" id="UP000266841"/>
    </source>
</evidence>
<dbReference type="Proteomes" id="UP000266841">
    <property type="component" value="Unassembled WGS sequence"/>
</dbReference>
<organism evidence="2 3">
    <name type="scientific">Thalassiosira oceanica</name>
    <name type="common">Marine diatom</name>
    <dbReference type="NCBI Taxonomy" id="159749"/>
    <lineage>
        <taxon>Eukaryota</taxon>
        <taxon>Sar</taxon>
        <taxon>Stramenopiles</taxon>
        <taxon>Ochrophyta</taxon>
        <taxon>Bacillariophyta</taxon>
        <taxon>Coscinodiscophyceae</taxon>
        <taxon>Thalassiosirophycidae</taxon>
        <taxon>Thalassiosirales</taxon>
        <taxon>Thalassiosiraceae</taxon>
        <taxon>Thalassiosira</taxon>
    </lineage>
</organism>
<evidence type="ECO:0000256" key="1">
    <source>
        <dbReference type="SAM" id="MobiDB-lite"/>
    </source>
</evidence>
<keyword evidence="3" id="KW-1185">Reference proteome</keyword>
<feature type="non-terminal residue" evidence="2">
    <location>
        <position position="1"/>
    </location>
</feature>
<gene>
    <name evidence="2" type="ORF">THAOC_35814</name>
</gene>
<dbReference type="AlphaFoldDB" id="K0R0B3"/>
<feature type="region of interest" description="Disordered" evidence="1">
    <location>
        <begin position="1"/>
        <end position="61"/>
    </location>
</feature>
<accession>K0R0B3</accession>
<feature type="compositionally biased region" description="Basic and acidic residues" evidence="1">
    <location>
        <begin position="16"/>
        <end position="31"/>
    </location>
</feature>
<protein>
    <submittedName>
        <fullName evidence="2">Uncharacterized protein</fullName>
    </submittedName>
</protein>